<evidence type="ECO:0000313" key="3">
    <source>
        <dbReference type="Proteomes" id="UP000287166"/>
    </source>
</evidence>
<evidence type="ECO:0000256" key="1">
    <source>
        <dbReference type="SAM" id="MobiDB-lite"/>
    </source>
</evidence>
<feature type="region of interest" description="Disordered" evidence="1">
    <location>
        <begin position="323"/>
        <end position="345"/>
    </location>
</feature>
<dbReference type="Proteomes" id="UP000287166">
    <property type="component" value="Unassembled WGS sequence"/>
</dbReference>
<dbReference type="RefSeq" id="XP_027608559.1">
    <property type="nucleotide sequence ID" value="XM_027752758.1"/>
</dbReference>
<accession>A0A401G655</accession>
<sequence length="527" mass="58157">MSASLVGLPPELYSAILSQVSPESLQQTVLVLTRAIPRSPIPIYHIFEHVRLNHGDQVFQLYRRLRKSPEDAAYVRDFRLECWTVDADIVVNLLALLPKTIELRIFIGPNFTPEHLELIFDKPMERLQFLSLRFRPYVQRATYYQFLKGAYFDSTLTAFSRWPSSHLPTLSIVQDPLDPSIAPTKFAQPLVFFRLDPLSTLSRSPLLRQLCHFRLRIPARQAARFLYALSGALPNIELLDMSTCNISEADVEGLLGRLVRLKALVLDGCPIVGQRADVQGQDADGVGQWAALGKAMALAGVKHAKDREKKLKAWLEAHHARTEAREAAETVPNQAAPRRPRRGRRGLATATISLRASPPQDSVALPIVNNIPDNGQPVPPRNQKIRILPFIPSLRFVAATAPSSIGFDKHAALRADFERGWAEGIAQISAARNRLKQSWSNGVRVVKFSMADSEDEEAGEVGLAGLQDIGDPRAFVVTLGGGAGGSEDTDVDEGKCPLLCLAGPGRNGGHAEGCAHELGWRVWQDEL</sequence>
<organism evidence="2 3">
    <name type="scientific">Sparassis crispa</name>
    <dbReference type="NCBI Taxonomy" id="139825"/>
    <lineage>
        <taxon>Eukaryota</taxon>
        <taxon>Fungi</taxon>
        <taxon>Dikarya</taxon>
        <taxon>Basidiomycota</taxon>
        <taxon>Agaricomycotina</taxon>
        <taxon>Agaricomycetes</taxon>
        <taxon>Polyporales</taxon>
        <taxon>Sparassidaceae</taxon>
        <taxon>Sparassis</taxon>
    </lineage>
</organism>
<dbReference type="Gene3D" id="3.80.10.10">
    <property type="entry name" value="Ribonuclease Inhibitor"/>
    <property type="match status" value="1"/>
</dbReference>
<protein>
    <recommendedName>
        <fullName evidence="4">F-box domain-containing protein</fullName>
    </recommendedName>
</protein>
<name>A0A401G655_9APHY</name>
<keyword evidence="3" id="KW-1185">Reference proteome</keyword>
<dbReference type="InterPro" id="IPR032675">
    <property type="entry name" value="LRR_dom_sf"/>
</dbReference>
<evidence type="ECO:0000313" key="2">
    <source>
        <dbReference type="EMBL" id="GBE77646.1"/>
    </source>
</evidence>
<proteinExistence type="predicted"/>
<dbReference type="InParanoid" id="A0A401G655"/>
<reference evidence="2 3" key="1">
    <citation type="journal article" date="2018" name="Sci. Rep.">
        <title>Genome sequence of the cauliflower mushroom Sparassis crispa (Hanabiratake) and its association with beneficial usage.</title>
        <authorList>
            <person name="Kiyama R."/>
            <person name="Furutani Y."/>
            <person name="Kawaguchi K."/>
            <person name="Nakanishi T."/>
        </authorList>
    </citation>
    <scope>NUCLEOTIDE SEQUENCE [LARGE SCALE GENOMIC DNA]</scope>
</reference>
<dbReference type="AlphaFoldDB" id="A0A401G655"/>
<evidence type="ECO:0008006" key="4">
    <source>
        <dbReference type="Google" id="ProtNLM"/>
    </source>
</evidence>
<comment type="caution">
    <text evidence="2">The sequence shown here is derived from an EMBL/GenBank/DDBJ whole genome shotgun (WGS) entry which is preliminary data.</text>
</comment>
<dbReference type="OrthoDB" id="3353982at2759"/>
<dbReference type="EMBL" id="BFAD01000001">
    <property type="protein sequence ID" value="GBE77646.1"/>
    <property type="molecule type" value="Genomic_DNA"/>
</dbReference>
<dbReference type="SUPFAM" id="SSF52047">
    <property type="entry name" value="RNI-like"/>
    <property type="match status" value="1"/>
</dbReference>
<dbReference type="GeneID" id="38774563"/>
<gene>
    <name evidence="2" type="ORF">SCP_0105260</name>
</gene>